<evidence type="ECO:0000313" key="3">
    <source>
        <dbReference type="Proteomes" id="UP000314294"/>
    </source>
</evidence>
<dbReference type="EMBL" id="SRLO01026000">
    <property type="protein sequence ID" value="TNN21761.1"/>
    <property type="molecule type" value="Genomic_DNA"/>
</dbReference>
<dbReference type="AlphaFoldDB" id="A0A4Z2DYY8"/>
<gene>
    <name evidence="2" type="ORF">EYF80_068128</name>
</gene>
<reference evidence="2 3" key="1">
    <citation type="submission" date="2019-03" db="EMBL/GenBank/DDBJ databases">
        <title>First draft genome of Liparis tanakae, snailfish: a comprehensive survey of snailfish specific genes.</title>
        <authorList>
            <person name="Kim W."/>
            <person name="Song I."/>
            <person name="Jeong J.-H."/>
            <person name="Kim D."/>
            <person name="Kim S."/>
            <person name="Ryu S."/>
            <person name="Song J.Y."/>
            <person name="Lee S.K."/>
        </authorList>
    </citation>
    <scope>NUCLEOTIDE SEQUENCE [LARGE SCALE GENOMIC DNA]</scope>
    <source>
        <tissue evidence="2">Muscle</tissue>
    </source>
</reference>
<comment type="caution">
    <text evidence="2">The sequence shown here is derived from an EMBL/GenBank/DDBJ whole genome shotgun (WGS) entry which is preliminary data.</text>
</comment>
<dbReference type="Proteomes" id="UP000314294">
    <property type="component" value="Unassembled WGS sequence"/>
</dbReference>
<sequence>MIRTVRSLRSPRRAANTPRRQHASPDSEETTTGRASAKETTSRAQREAGVLSVSVELGPDAPRLHAVRRGRVFMPAPRPAGCGATRSPPFSRHLLSRLE</sequence>
<proteinExistence type="predicted"/>
<evidence type="ECO:0000256" key="1">
    <source>
        <dbReference type="SAM" id="MobiDB-lite"/>
    </source>
</evidence>
<accession>A0A4Z2DYY8</accession>
<name>A0A4Z2DYY8_9TELE</name>
<keyword evidence="3" id="KW-1185">Reference proteome</keyword>
<organism evidence="2 3">
    <name type="scientific">Liparis tanakae</name>
    <name type="common">Tanaka's snailfish</name>
    <dbReference type="NCBI Taxonomy" id="230148"/>
    <lineage>
        <taxon>Eukaryota</taxon>
        <taxon>Metazoa</taxon>
        <taxon>Chordata</taxon>
        <taxon>Craniata</taxon>
        <taxon>Vertebrata</taxon>
        <taxon>Euteleostomi</taxon>
        <taxon>Actinopterygii</taxon>
        <taxon>Neopterygii</taxon>
        <taxon>Teleostei</taxon>
        <taxon>Neoteleostei</taxon>
        <taxon>Acanthomorphata</taxon>
        <taxon>Eupercaria</taxon>
        <taxon>Perciformes</taxon>
        <taxon>Cottioidei</taxon>
        <taxon>Cottales</taxon>
        <taxon>Liparidae</taxon>
        <taxon>Liparis</taxon>
    </lineage>
</organism>
<feature type="compositionally biased region" description="Basic and acidic residues" evidence="1">
    <location>
        <begin position="36"/>
        <end position="46"/>
    </location>
</feature>
<evidence type="ECO:0000313" key="2">
    <source>
        <dbReference type="EMBL" id="TNN21761.1"/>
    </source>
</evidence>
<feature type="region of interest" description="Disordered" evidence="1">
    <location>
        <begin position="1"/>
        <end position="49"/>
    </location>
</feature>
<feature type="region of interest" description="Disordered" evidence="1">
    <location>
        <begin position="75"/>
        <end position="99"/>
    </location>
</feature>
<protein>
    <submittedName>
        <fullName evidence="2">Uncharacterized protein</fullName>
    </submittedName>
</protein>